<sequence length="264" mass="28097">MLEFISLFVVGIGVGCFGALVGLGGGLIMVPLFMLTMMPPHGSTFQTVQQVIGTSLFGVLLNSMSGAWAYWRSKLIMFRAAIPFALATIPGAFLGGFLSEYFSGPGFSITFGLTLMALACFMYWKSRAKRPTTPLEEFDPATAKFNLWLGVFLSFFVGFISSILGIGGGIIHVPMMMFVLGFPAIVATATSTFVLMVSAFIGVISHASLGHILWVPAIAVGFGAIVGAQLGVKIAKKSKPKFILKLLCIAMILVGCQLVYRGVA</sequence>
<keyword evidence="4 5" id="KW-0472">Membrane</keyword>
<protein>
    <recommendedName>
        <fullName evidence="5">Probable membrane transporter protein</fullName>
    </recommendedName>
</protein>
<dbReference type="PANTHER" id="PTHR43701:SF2">
    <property type="entry name" value="MEMBRANE TRANSPORTER PROTEIN YJNA-RELATED"/>
    <property type="match status" value="1"/>
</dbReference>
<evidence type="ECO:0000313" key="6">
    <source>
        <dbReference type="EMBL" id="MDL2059800.1"/>
    </source>
</evidence>
<gene>
    <name evidence="6" type="ORF">MUN46_007645</name>
</gene>
<feature type="transmembrane region" description="Helical" evidence="5">
    <location>
        <begin position="77"/>
        <end position="99"/>
    </location>
</feature>
<feature type="transmembrane region" description="Helical" evidence="5">
    <location>
        <begin position="178"/>
        <end position="205"/>
    </location>
</feature>
<reference evidence="6" key="1">
    <citation type="submission" date="2023-03" db="EMBL/GenBank/DDBJ databases">
        <title>Mesosutterella sp. nov. isolated from porcine feces.</title>
        <authorList>
            <person name="Yu S."/>
        </authorList>
    </citation>
    <scope>NUCLEOTIDE SEQUENCE</scope>
    <source>
        <strain evidence="6">AGMB02718</strain>
    </source>
</reference>
<feature type="transmembrane region" description="Helical" evidence="5">
    <location>
        <begin position="242"/>
        <end position="260"/>
    </location>
</feature>
<name>A0ABT7IN51_9BURK</name>
<evidence type="ECO:0000256" key="4">
    <source>
        <dbReference type="ARBA" id="ARBA00023136"/>
    </source>
</evidence>
<keyword evidence="5" id="KW-1003">Cell membrane</keyword>
<dbReference type="EMBL" id="JAKZJU020000001">
    <property type="protein sequence ID" value="MDL2059800.1"/>
    <property type="molecule type" value="Genomic_DNA"/>
</dbReference>
<evidence type="ECO:0000256" key="1">
    <source>
        <dbReference type="ARBA" id="ARBA00004141"/>
    </source>
</evidence>
<organism evidence="6 7">
    <name type="scientific">Mesosutterella faecium</name>
    <dbReference type="NCBI Taxonomy" id="2925194"/>
    <lineage>
        <taxon>Bacteria</taxon>
        <taxon>Pseudomonadati</taxon>
        <taxon>Pseudomonadota</taxon>
        <taxon>Betaproteobacteria</taxon>
        <taxon>Burkholderiales</taxon>
        <taxon>Sutterellaceae</taxon>
        <taxon>Mesosutterella</taxon>
    </lineage>
</organism>
<evidence type="ECO:0000256" key="3">
    <source>
        <dbReference type="ARBA" id="ARBA00022989"/>
    </source>
</evidence>
<keyword evidence="2 5" id="KW-0812">Transmembrane</keyword>
<comment type="similarity">
    <text evidence="5">Belongs to the 4-toluene sulfonate uptake permease (TSUP) (TC 2.A.102) family.</text>
</comment>
<evidence type="ECO:0000256" key="5">
    <source>
        <dbReference type="RuleBase" id="RU363041"/>
    </source>
</evidence>
<keyword evidence="3 5" id="KW-1133">Transmembrane helix</keyword>
<evidence type="ECO:0000256" key="2">
    <source>
        <dbReference type="ARBA" id="ARBA00022692"/>
    </source>
</evidence>
<accession>A0ABT7IN51</accession>
<dbReference type="Pfam" id="PF01925">
    <property type="entry name" value="TauE"/>
    <property type="match status" value="1"/>
</dbReference>
<keyword evidence="7" id="KW-1185">Reference proteome</keyword>
<proteinExistence type="inferred from homology"/>
<feature type="transmembrane region" description="Helical" evidence="5">
    <location>
        <begin position="145"/>
        <end position="166"/>
    </location>
</feature>
<feature type="transmembrane region" description="Helical" evidence="5">
    <location>
        <begin position="51"/>
        <end position="71"/>
    </location>
</feature>
<feature type="transmembrane region" description="Helical" evidence="5">
    <location>
        <begin position="6"/>
        <end position="30"/>
    </location>
</feature>
<feature type="transmembrane region" description="Helical" evidence="5">
    <location>
        <begin position="106"/>
        <end position="125"/>
    </location>
</feature>
<dbReference type="PANTHER" id="PTHR43701">
    <property type="entry name" value="MEMBRANE TRANSPORTER PROTEIN MJ0441-RELATED"/>
    <property type="match status" value="1"/>
</dbReference>
<evidence type="ECO:0000313" key="7">
    <source>
        <dbReference type="Proteomes" id="UP001165481"/>
    </source>
</evidence>
<dbReference type="Proteomes" id="UP001165481">
    <property type="component" value="Unassembled WGS sequence"/>
</dbReference>
<comment type="subcellular location">
    <subcellularLocation>
        <location evidence="5">Cell membrane</location>
        <topology evidence="5">Multi-pass membrane protein</topology>
    </subcellularLocation>
    <subcellularLocation>
        <location evidence="1">Membrane</location>
        <topology evidence="1">Multi-pass membrane protein</topology>
    </subcellularLocation>
</comment>
<comment type="caution">
    <text evidence="6">The sequence shown here is derived from an EMBL/GenBank/DDBJ whole genome shotgun (WGS) entry which is preliminary data.</text>
</comment>
<dbReference type="InterPro" id="IPR002781">
    <property type="entry name" value="TM_pro_TauE-like"/>
</dbReference>
<dbReference type="InterPro" id="IPR051598">
    <property type="entry name" value="TSUP/Inactive_protease-like"/>
</dbReference>
<dbReference type="RefSeq" id="WP_243376636.1">
    <property type="nucleotide sequence ID" value="NZ_JAKZJU020000001.1"/>
</dbReference>
<feature type="transmembrane region" description="Helical" evidence="5">
    <location>
        <begin position="211"/>
        <end position="230"/>
    </location>
</feature>